<dbReference type="InterPro" id="IPR036737">
    <property type="entry name" value="OmpA-like_sf"/>
</dbReference>
<dbReference type="AlphaFoldDB" id="A0A1N6GL33"/>
<proteinExistence type="predicted"/>
<keyword evidence="1 2" id="KW-0472">Membrane</keyword>
<dbReference type="RefSeq" id="WP_074201651.1">
    <property type="nucleotide sequence ID" value="NZ_FSRE01000003.1"/>
</dbReference>
<dbReference type="OrthoDB" id="345640at2"/>
<evidence type="ECO:0000313" key="5">
    <source>
        <dbReference type="Proteomes" id="UP000198461"/>
    </source>
</evidence>
<keyword evidence="2" id="KW-1133">Transmembrane helix</keyword>
<dbReference type="InterPro" id="IPR006665">
    <property type="entry name" value="OmpA-like"/>
</dbReference>
<dbReference type="CDD" id="cd07185">
    <property type="entry name" value="OmpA_C-like"/>
    <property type="match status" value="1"/>
</dbReference>
<evidence type="ECO:0000313" key="4">
    <source>
        <dbReference type="EMBL" id="SIO08112.1"/>
    </source>
</evidence>
<evidence type="ECO:0000256" key="2">
    <source>
        <dbReference type="SAM" id="Phobius"/>
    </source>
</evidence>
<gene>
    <name evidence="4" type="ORF">SAMN05443662_1389</name>
</gene>
<dbReference type="STRING" id="364032.SAMN05443662_1389"/>
<sequence>MAAPEEASPSSRESDQSGRFQRVWLLTFVSLFLTLLAFFIVLISQVILEGVPEKRAYQLMLQDLTQAVQRYAHEEGLDWLRVENAFPKGVRLYPDPALFADQPLFYSARAQLNPRFIPYLREIARFLHSLDVPAFDRVHTALLRPVHRKGLRVQLTLRVEGHTDATPPAPNAPYPDNVTLSVFRAHAVMKRLQALSAIPPRYWAIAGYGAWHPLFPDPMDPRNRRVELYLQPQLIKAEGETDG</sequence>
<organism evidence="4 5">
    <name type="scientific">Sulfurivirga caldicuralii</name>
    <dbReference type="NCBI Taxonomy" id="364032"/>
    <lineage>
        <taxon>Bacteria</taxon>
        <taxon>Pseudomonadati</taxon>
        <taxon>Pseudomonadota</taxon>
        <taxon>Gammaproteobacteria</taxon>
        <taxon>Thiotrichales</taxon>
        <taxon>Piscirickettsiaceae</taxon>
        <taxon>Sulfurivirga</taxon>
    </lineage>
</organism>
<dbReference type="PROSITE" id="PS51123">
    <property type="entry name" value="OMPA_2"/>
    <property type="match status" value="1"/>
</dbReference>
<keyword evidence="5" id="KW-1185">Reference proteome</keyword>
<protein>
    <submittedName>
        <fullName evidence="4">Chemotaxis protein MotB</fullName>
    </submittedName>
</protein>
<accession>A0A1N6GL33</accession>
<feature type="transmembrane region" description="Helical" evidence="2">
    <location>
        <begin position="23"/>
        <end position="48"/>
    </location>
</feature>
<dbReference type="PANTHER" id="PTHR30329">
    <property type="entry name" value="STATOR ELEMENT OF FLAGELLAR MOTOR COMPLEX"/>
    <property type="match status" value="1"/>
</dbReference>
<dbReference type="GO" id="GO:0016020">
    <property type="term" value="C:membrane"/>
    <property type="evidence" value="ECO:0007669"/>
    <property type="project" value="UniProtKB-UniRule"/>
</dbReference>
<dbReference type="PANTHER" id="PTHR30329:SF21">
    <property type="entry name" value="LIPOPROTEIN YIAD-RELATED"/>
    <property type="match status" value="1"/>
</dbReference>
<dbReference type="Proteomes" id="UP000198461">
    <property type="component" value="Unassembled WGS sequence"/>
</dbReference>
<feature type="domain" description="OmpA-like" evidence="3">
    <location>
        <begin position="93"/>
        <end position="234"/>
    </location>
</feature>
<name>A0A1N6GL33_9GAMM</name>
<dbReference type="InterPro" id="IPR050330">
    <property type="entry name" value="Bact_OuterMem_StrucFunc"/>
</dbReference>
<dbReference type="Gene3D" id="3.30.1330.60">
    <property type="entry name" value="OmpA-like domain"/>
    <property type="match status" value="1"/>
</dbReference>
<evidence type="ECO:0000259" key="3">
    <source>
        <dbReference type="PROSITE" id="PS51123"/>
    </source>
</evidence>
<keyword evidence="2" id="KW-0812">Transmembrane</keyword>
<dbReference type="EMBL" id="FSRE01000003">
    <property type="protein sequence ID" value="SIO08112.1"/>
    <property type="molecule type" value="Genomic_DNA"/>
</dbReference>
<dbReference type="SUPFAM" id="SSF103088">
    <property type="entry name" value="OmpA-like"/>
    <property type="match status" value="1"/>
</dbReference>
<evidence type="ECO:0000256" key="1">
    <source>
        <dbReference type="PROSITE-ProRule" id="PRU00473"/>
    </source>
</evidence>
<reference evidence="5" key="1">
    <citation type="submission" date="2016-11" db="EMBL/GenBank/DDBJ databases">
        <authorList>
            <person name="Varghese N."/>
            <person name="Submissions S."/>
        </authorList>
    </citation>
    <scope>NUCLEOTIDE SEQUENCE [LARGE SCALE GENOMIC DNA]</scope>
    <source>
        <strain evidence="5">DSM 17737</strain>
    </source>
</reference>